<evidence type="ECO:0000313" key="8">
    <source>
        <dbReference type="EMBL" id="MQL87337.1"/>
    </source>
</evidence>
<name>A0A843UY08_COLES</name>
<organism evidence="8 9">
    <name type="scientific">Colocasia esculenta</name>
    <name type="common">Wild taro</name>
    <name type="synonym">Arum esculentum</name>
    <dbReference type="NCBI Taxonomy" id="4460"/>
    <lineage>
        <taxon>Eukaryota</taxon>
        <taxon>Viridiplantae</taxon>
        <taxon>Streptophyta</taxon>
        <taxon>Embryophyta</taxon>
        <taxon>Tracheophyta</taxon>
        <taxon>Spermatophyta</taxon>
        <taxon>Magnoliopsida</taxon>
        <taxon>Liliopsida</taxon>
        <taxon>Araceae</taxon>
        <taxon>Aroideae</taxon>
        <taxon>Colocasieae</taxon>
        <taxon>Colocasia</taxon>
    </lineage>
</organism>
<keyword evidence="4" id="KW-0560">Oxidoreductase</keyword>
<accession>A0A843UY08</accession>
<dbReference type="GO" id="GO:0005737">
    <property type="term" value="C:cytoplasm"/>
    <property type="evidence" value="ECO:0007669"/>
    <property type="project" value="TreeGrafter"/>
</dbReference>
<evidence type="ECO:0000256" key="1">
    <source>
        <dbReference type="ARBA" id="ARBA00007879"/>
    </source>
</evidence>
<evidence type="ECO:0000259" key="7">
    <source>
        <dbReference type="Pfam" id="PF13532"/>
    </source>
</evidence>
<sequence>MPPKACPIKLNPSLLQQNREKRKERKQAKISNQNMRLQPGMILLKNFFKYNDQVEIIRQCQRLGVGSGGFYQPGYVDGAKLSLQMMCLGKNWDPLTSLYEDTRRVDGAKAPQIPDKDEGHESLDRGLPVVSFSLGDTADFLYGDSGDLNKAKSIRLENGDVLIFGGHSRHIFHGVPCIHPSTAPRWLVEETGLRPGRLNLTFRQF</sequence>
<reference evidence="8" key="1">
    <citation type="submission" date="2017-07" db="EMBL/GenBank/DDBJ databases">
        <title>Taro Niue Genome Assembly and Annotation.</title>
        <authorList>
            <person name="Atibalentja N."/>
            <person name="Keating K."/>
            <person name="Fields C.J."/>
        </authorList>
    </citation>
    <scope>NUCLEOTIDE SEQUENCE</scope>
    <source>
        <strain evidence="8">Niue_2</strain>
        <tissue evidence="8">Leaf</tissue>
    </source>
</reference>
<evidence type="ECO:0000256" key="3">
    <source>
        <dbReference type="ARBA" id="ARBA00022964"/>
    </source>
</evidence>
<dbReference type="InterPro" id="IPR037151">
    <property type="entry name" value="AlkB-like_sf"/>
</dbReference>
<gene>
    <name evidence="8" type="ORF">Taro_019874</name>
</gene>
<evidence type="ECO:0000313" key="9">
    <source>
        <dbReference type="Proteomes" id="UP000652761"/>
    </source>
</evidence>
<keyword evidence="5 6" id="KW-0408">Iron</keyword>
<dbReference type="GO" id="GO:0035513">
    <property type="term" value="P:oxidative RNA demethylation"/>
    <property type="evidence" value="ECO:0007669"/>
    <property type="project" value="TreeGrafter"/>
</dbReference>
<comment type="cofactor">
    <cofactor evidence="6">
        <name>Fe(2+)</name>
        <dbReference type="ChEBI" id="CHEBI:29033"/>
    </cofactor>
    <text evidence="6">Binds 1 Fe(2+) ion per subunit.</text>
</comment>
<dbReference type="InterPro" id="IPR027450">
    <property type="entry name" value="AlkB-like"/>
</dbReference>
<dbReference type="GO" id="GO:0035515">
    <property type="term" value="F:oxidative RNA demethylase activity"/>
    <property type="evidence" value="ECO:0007669"/>
    <property type="project" value="TreeGrafter"/>
</dbReference>
<dbReference type="AlphaFoldDB" id="A0A843UY08"/>
<comment type="caution">
    <text evidence="8">The sequence shown here is derived from an EMBL/GenBank/DDBJ whole genome shotgun (WGS) entry which is preliminary data.</text>
</comment>
<dbReference type="GO" id="GO:0035516">
    <property type="term" value="F:broad specificity oxidative DNA demethylase activity"/>
    <property type="evidence" value="ECO:0007669"/>
    <property type="project" value="TreeGrafter"/>
</dbReference>
<dbReference type="EMBL" id="NMUH01000970">
    <property type="protein sequence ID" value="MQL87337.1"/>
    <property type="molecule type" value="Genomic_DNA"/>
</dbReference>
<dbReference type="Proteomes" id="UP000652761">
    <property type="component" value="Unassembled WGS sequence"/>
</dbReference>
<dbReference type="PANTHER" id="PTHR16557">
    <property type="entry name" value="ALKYLATED DNA REPAIR PROTEIN ALKB-RELATED"/>
    <property type="match status" value="1"/>
</dbReference>
<evidence type="ECO:0000256" key="4">
    <source>
        <dbReference type="ARBA" id="ARBA00023002"/>
    </source>
</evidence>
<dbReference type="PANTHER" id="PTHR16557:SF2">
    <property type="entry name" value="NUCLEIC ACID DIOXYGENASE ALKBH1"/>
    <property type="match status" value="1"/>
</dbReference>
<dbReference type="GO" id="GO:0008198">
    <property type="term" value="F:ferrous iron binding"/>
    <property type="evidence" value="ECO:0007669"/>
    <property type="project" value="TreeGrafter"/>
</dbReference>
<proteinExistence type="inferred from homology"/>
<evidence type="ECO:0000256" key="6">
    <source>
        <dbReference type="PIRSR" id="PIRSR604574-2"/>
    </source>
</evidence>
<keyword evidence="9" id="KW-1185">Reference proteome</keyword>
<protein>
    <recommendedName>
        <fullName evidence="7">Alpha-ketoglutarate-dependent dioxygenase AlkB-like domain-containing protein</fullName>
    </recommendedName>
</protein>
<dbReference type="Gene3D" id="2.60.120.590">
    <property type="entry name" value="Alpha-ketoglutarate-dependent dioxygenase AlkB-like"/>
    <property type="match status" value="2"/>
</dbReference>
<keyword evidence="2 6" id="KW-0479">Metal-binding</keyword>
<dbReference type="Pfam" id="PF13532">
    <property type="entry name" value="2OG-FeII_Oxy_2"/>
    <property type="match status" value="1"/>
</dbReference>
<feature type="domain" description="Alpha-ketoglutarate-dependent dioxygenase AlkB-like" evidence="7">
    <location>
        <begin position="119"/>
        <end position="203"/>
    </location>
</feature>
<evidence type="ECO:0000256" key="5">
    <source>
        <dbReference type="ARBA" id="ARBA00023004"/>
    </source>
</evidence>
<dbReference type="OrthoDB" id="6614653at2759"/>
<dbReference type="SUPFAM" id="SSF51197">
    <property type="entry name" value="Clavaminate synthase-like"/>
    <property type="match status" value="1"/>
</dbReference>
<keyword evidence="3" id="KW-0223">Dioxygenase</keyword>
<comment type="similarity">
    <text evidence="1">Belongs to the alkB family.</text>
</comment>
<evidence type="ECO:0000256" key="2">
    <source>
        <dbReference type="ARBA" id="ARBA00022723"/>
    </source>
</evidence>
<feature type="binding site" evidence="6">
    <location>
        <position position="173"/>
    </location>
    <ligand>
        <name>Fe cation</name>
        <dbReference type="ChEBI" id="CHEBI:24875"/>
        <note>catalytic</note>
    </ligand>
</feature>
<dbReference type="InterPro" id="IPR004574">
    <property type="entry name" value="Alkb"/>
</dbReference>